<dbReference type="EMBL" id="MRZV01001079">
    <property type="protein sequence ID" value="PIK40840.1"/>
    <property type="molecule type" value="Genomic_DNA"/>
</dbReference>
<dbReference type="Pfam" id="PF20478">
    <property type="entry name" value="P2RX7_C"/>
    <property type="match status" value="1"/>
</dbReference>
<organism evidence="3 5">
    <name type="scientific">Stichopus japonicus</name>
    <name type="common">Sea cucumber</name>
    <dbReference type="NCBI Taxonomy" id="307972"/>
    <lineage>
        <taxon>Eukaryota</taxon>
        <taxon>Metazoa</taxon>
        <taxon>Echinodermata</taxon>
        <taxon>Eleutherozoa</taxon>
        <taxon>Echinozoa</taxon>
        <taxon>Holothuroidea</taxon>
        <taxon>Aspidochirotacea</taxon>
        <taxon>Aspidochirotida</taxon>
        <taxon>Stichopodidae</taxon>
        <taxon>Apostichopus</taxon>
    </lineage>
</organism>
<comment type="caution">
    <text evidence="3">The sequence shown here is derived from an EMBL/GenBank/DDBJ whole genome shotgun (WGS) entry which is preliminary data.</text>
</comment>
<dbReference type="PANTHER" id="PTHR36981:SF1">
    <property type="entry name" value="P2X PURINORECEPTOR 7 INTRACELLULAR DOMAIN-CONTAINING PROTEIN"/>
    <property type="match status" value="1"/>
</dbReference>
<evidence type="ECO:0000259" key="2">
    <source>
        <dbReference type="Pfam" id="PF20478"/>
    </source>
</evidence>
<accession>A0A2G8JYM7</accession>
<sequence>MESDNNSSLSESDTELILECSSSSFNEDSNEEEDILHEEHHVLGLAPYQFEPEAEPLEQLEEAEIDHDEPRIERVQQPVNTWCICNKCEVMPTGKECLCCQEVDEYIQKCSEVDGPPKQCIVEHPGFQSVCLNVDVLQTAYFHYRQEYGHYGENDAVNERYRYIAYRQLVRWNYGYLGKHNRVILPSCAVMKIRQTFPAELYAGFKYPNLHFRD</sequence>
<name>A0A2G8JYM7_STIJA</name>
<reference evidence="3 5" key="1">
    <citation type="journal article" date="2017" name="PLoS Biol.">
        <title>The sea cucumber genome provides insights into morphological evolution and visceral regeneration.</title>
        <authorList>
            <person name="Zhang X."/>
            <person name="Sun L."/>
            <person name="Yuan J."/>
            <person name="Sun Y."/>
            <person name="Gao Y."/>
            <person name="Zhang L."/>
            <person name="Li S."/>
            <person name="Dai H."/>
            <person name="Hamel J.F."/>
            <person name="Liu C."/>
            <person name="Yu Y."/>
            <person name="Liu S."/>
            <person name="Lin W."/>
            <person name="Guo K."/>
            <person name="Jin S."/>
            <person name="Xu P."/>
            <person name="Storey K.B."/>
            <person name="Huan P."/>
            <person name="Zhang T."/>
            <person name="Zhou Y."/>
            <person name="Zhang J."/>
            <person name="Lin C."/>
            <person name="Li X."/>
            <person name="Xing L."/>
            <person name="Huo D."/>
            <person name="Sun M."/>
            <person name="Wang L."/>
            <person name="Mercier A."/>
            <person name="Li F."/>
            <person name="Yang H."/>
            <person name="Xiang J."/>
        </authorList>
    </citation>
    <scope>NUCLEOTIDE SEQUENCE [LARGE SCALE GENOMIC DNA]</scope>
    <source>
        <strain evidence="3">Shaxun</strain>
        <tissue evidence="3">Muscle</tissue>
    </source>
</reference>
<evidence type="ECO:0000313" key="4">
    <source>
        <dbReference type="EMBL" id="PIK60740.1"/>
    </source>
</evidence>
<feature type="domain" description="P2X purinoreceptor 7 intracellular" evidence="2">
    <location>
        <begin position="52"/>
        <end position="206"/>
    </location>
</feature>
<feature type="compositionally biased region" description="Low complexity" evidence="1">
    <location>
        <begin position="1"/>
        <end position="11"/>
    </location>
</feature>
<evidence type="ECO:0000256" key="1">
    <source>
        <dbReference type="SAM" id="MobiDB-lite"/>
    </source>
</evidence>
<keyword evidence="5" id="KW-1185">Reference proteome</keyword>
<dbReference type="InterPro" id="IPR046815">
    <property type="entry name" value="P2RX7_C"/>
</dbReference>
<dbReference type="OrthoDB" id="5955457at2759"/>
<feature type="region of interest" description="Disordered" evidence="1">
    <location>
        <begin position="1"/>
        <end position="33"/>
    </location>
</feature>
<gene>
    <name evidence="4" type="ORF">BSL78_02304</name>
    <name evidence="3" type="ORF">BSL78_22313</name>
</gene>
<dbReference type="EMBL" id="MRZV01000048">
    <property type="protein sequence ID" value="PIK60740.1"/>
    <property type="molecule type" value="Genomic_DNA"/>
</dbReference>
<dbReference type="AlphaFoldDB" id="A0A2G8JYM7"/>
<evidence type="ECO:0000313" key="3">
    <source>
        <dbReference type="EMBL" id="PIK40840.1"/>
    </source>
</evidence>
<dbReference type="PANTHER" id="PTHR36981">
    <property type="entry name" value="ZGC:195170"/>
    <property type="match status" value="1"/>
</dbReference>
<proteinExistence type="predicted"/>
<evidence type="ECO:0000313" key="5">
    <source>
        <dbReference type="Proteomes" id="UP000230750"/>
    </source>
</evidence>
<protein>
    <submittedName>
        <fullName evidence="3">Putative P2X purinoceptor 7-like</fullName>
    </submittedName>
</protein>
<dbReference type="Proteomes" id="UP000230750">
    <property type="component" value="Unassembled WGS sequence"/>
</dbReference>